<protein>
    <submittedName>
        <fullName evidence="4">NAD-dependent epimerase/dehydratase family protein</fullName>
    </submittedName>
</protein>
<sequence>MEDTTHSSTKTYLITGGAGFLGINLVRYLLHKGQKVVSYDIAPFTYQDVKESVKVIQSDIRDVSALDAALKDVDIVVHTAAALPLYSPEEIRSTNLQGTINVLEAAEKNKVERVIHISSTAVYGIPDHHPLVETDTLEGVGPYGETKVAAEKACEEYRTKGMCVPVIRPKSFIGPERLGVFALLYDWAKEGHNFPILGSGNNLYQYLDVEDLCDAIYLCATKEKEVVNDTFNIGAKDFGTMKDDFQTVLDKAGHGKKIIPFPATPVIWILRILEALHVSPLYKWVYETAAKESFVSIEKAQKELGYEPKYSNKDALLRNYAWYLEHESEFKSSSGVSHRVPWKQGALSILKLIF</sequence>
<name>A0A955LWF3_UNCKA</name>
<dbReference type="EMBL" id="JAGQKY010000165">
    <property type="protein sequence ID" value="MCA9397845.1"/>
    <property type="molecule type" value="Genomic_DNA"/>
</dbReference>
<reference evidence="4" key="2">
    <citation type="journal article" date="2021" name="Microbiome">
        <title>Successional dynamics and alternative stable states in a saline activated sludge microbial community over 9 years.</title>
        <authorList>
            <person name="Wang Y."/>
            <person name="Ye J."/>
            <person name="Ju F."/>
            <person name="Liu L."/>
            <person name="Boyd J.A."/>
            <person name="Deng Y."/>
            <person name="Parks D.H."/>
            <person name="Jiang X."/>
            <person name="Yin X."/>
            <person name="Woodcroft B.J."/>
            <person name="Tyson G.W."/>
            <person name="Hugenholtz P."/>
            <person name="Polz M.F."/>
            <person name="Zhang T."/>
        </authorList>
    </citation>
    <scope>NUCLEOTIDE SEQUENCE</scope>
    <source>
        <strain evidence="4">HKST-UBA02</strain>
    </source>
</reference>
<keyword evidence="2" id="KW-0472">Membrane</keyword>
<reference evidence="4" key="1">
    <citation type="submission" date="2020-04" db="EMBL/GenBank/DDBJ databases">
        <authorList>
            <person name="Zhang T."/>
        </authorList>
    </citation>
    <scope>NUCLEOTIDE SEQUENCE</scope>
    <source>
        <strain evidence="4">HKST-UBA02</strain>
    </source>
</reference>
<evidence type="ECO:0000256" key="1">
    <source>
        <dbReference type="ARBA" id="ARBA00007637"/>
    </source>
</evidence>
<evidence type="ECO:0000313" key="4">
    <source>
        <dbReference type="EMBL" id="MCA9397845.1"/>
    </source>
</evidence>
<dbReference type="InterPro" id="IPR001509">
    <property type="entry name" value="Epimerase_deHydtase"/>
</dbReference>
<comment type="caution">
    <text evidence="4">The sequence shown here is derived from an EMBL/GenBank/DDBJ whole genome shotgun (WGS) entry which is preliminary data.</text>
</comment>
<evidence type="ECO:0000313" key="5">
    <source>
        <dbReference type="Proteomes" id="UP000699691"/>
    </source>
</evidence>
<evidence type="ECO:0000256" key="2">
    <source>
        <dbReference type="SAM" id="Phobius"/>
    </source>
</evidence>
<dbReference type="SUPFAM" id="SSF51735">
    <property type="entry name" value="NAD(P)-binding Rossmann-fold domains"/>
    <property type="match status" value="1"/>
</dbReference>
<dbReference type="Gene3D" id="3.40.50.720">
    <property type="entry name" value="NAD(P)-binding Rossmann-like Domain"/>
    <property type="match status" value="1"/>
</dbReference>
<dbReference type="Pfam" id="PF01370">
    <property type="entry name" value="Epimerase"/>
    <property type="match status" value="1"/>
</dbReference>
<accession>A0A955LWF3</accession>
<proteinExistence type="inferred from homology"/>
<dbReference type="AlphaFoldDB" id="A0A955LWF3"/>
<feature type="domain" description="NAD-dependent epimerase/dehydratase" evidence="3">
    <location>
        <begin position="13"/>
        <end position="234"/>
    </location>
</feature>
<keyword evidence="2" id="KW-1133">Transmembrane helix</keyword>
<gene>
    <name evidence="4" type="ORF">KC573_03370</name>
</gene>
<keyword evidence="2" id="KW-0812">Transmembrane</keyword>
<organism evidence="4 5">
    <name type="scientific">candidate division WWE3 bacterium</name>
    <dbReference type="NCBI Taxonomy" id="2053526"/>
    <lineage>
        <taxon>Bacteria</taxon>
        <taxon>Katanobacteria</taxon>
    </lineage>
</organism>
<evidence type="ECO:0000259" key="3">
    <source>
        <dbReference type="Pfam" id="PF01370"/>
    </source>
</evidence>
<dbReference type="PANTHER" id="PTHR43000">
    <property type="entry name" value="DTDP-D-GLUCOSE 4,6-DEHYDRATASE-RELATED"/>
    <property type="match status" value="1"/>
</dbReference>
<feature type="transmembrane region" description="Helical" evidence="2">
    <location>
        <begin position="12"/>
        <end position="30"/>
    </location>
</feature>
<dbReference type="InterPro" id="IPR036291">
    <property type="entry name" value="NAD(P)-bd_dom_sf"/>
</dbReference>
<comment type="similarity">
    <text evidence="1">Belongs to the NAD(P)-dependent epimerase/dehydratase family.</text>
</comment>
<dbReference type="Proteomes" id="UP000699691">
    <property type="component" value="Unassembled WGS sequence"/>
</dbReference>